<name>A0ABW5GNB1_9PSEU</name>
<feature type="chain" id="PRO_5045379813" description="HAF family extracellular repeat protein" evidence="1">
    <location>
        <begin position="29"/>
        <end position="372"/>
    </location>
</feature>
<dbReference type="EMBL" id="JBHUKU010000015">
    <property type="protein sequence ID" value="MFD2462348.1"/>
    <property type="molecule type" value="Genomic_DNA"/>
</dbReference>
<proteinExistence type="predicted"/>
<dbReference type="RefSeq" id="WP_345400980.1">
    <property type="nucleotide sequence ID" value="NZ_BAABHG010000012.1"/>
</dbReference>
<keyword evidence="3" id="KW-1185">Reference proteome</keyword>
<keyword evidence="1" id="KW-0732">Signal</keyword>
<sequence>MRKRLPAAVVAAGAMAGVIGMSAPTAEAAPAPQYRLVLGSATTLEYRGINAHGDIIGLGTDPSSQGREKGFILKAGSKTPVFLNAPGSGASLREETRALSINDQGMVVGRYGKVVVFPGGVAEVPRPVSWQGPGATGTDLGVNPTGTAEALGVNDKQQIVGTQGGIAGTPWLKQGPTVTNLPLFPGGRTGEALAVNGTGVVVGDAAQANGDKLAAQWVNGNLSSLGSLNGGPSAEALAINTAGQAVGDALPPGAPPNLPHAVLYANGKAVDLNVPGTGTNSARAAAINSHGDIVGEDGVIPPLDLVGSGNGFLYRNGHATELNTLIAPTRNVRLAEATGINDAGHIVGIAAVTAPDGSQSSVGYELVPLSAR</sequence>
<dbReference type="Proteomes" id="UP001597419">
    <property type="component" value="Unassembled WGS sequence"/>
</dbReference>
<protein>
    <recommendedName>
        <fullName evidence="4">HAF family extracellular repeat protein</fullName>
    </recommendedName>
</protein>
<feature type="signal peptide" evidence="1">
    <location>
        <begin position="1"/>
        <end position="28"/>
    </location>
</feature>
<evidence type="ECO:0000313" key="2">
    <source>
        <dbReference type="EMBL" id="MFD2462348.1"/>
    </source>
</evidence>
<gene>
    <name evidence="2" type="ORF">ACFSYJ_27330</name>
</gene>
<evidence type="ECO:0000256" key="1">
    <source>
        <dbReference type="SAM" id="SignalP"/>
    </source>
</evidence>
<reference evidence="3" key="1">
    <citation type="journal article" date="2019" name="Int. J. Syst. Evol. Microbiol.">
        <title>The Global Catalogue of Microorganisms (GCM) 10K type strain sequencing project: providing services to taxonomists for standard genome sequencing and annotation.</title>
        <authorList>
            <consortium name="The Broad Institute Genomics Platform"/>
            <consortium name="The Broad Institute Genome Sequencing Center for Infectious Disease"/>
            <person name="Wu L."/>
            <person name="Ma J."/>
        </authorList>
    </citation>
    <scope>NUCLEOTIDE SEQUENCE [LARGE SCALE GENOMIC DNA]</scope>
    <source>
        <strain evidence="3">CGMCC 4.7643</strain>
    </source>
</reference>
<evidence type="ECO:0008006" key="4">
    <source>
        <dbReference type="Google" id="ProtNLM"/>
    </source>
</evidence>
<comment type="caution">
    <text evidence="2">The sequence shown here is derived from an EMBL/GenBank/DDBJ whole genome shotgun (WGS) entry which is preliminary data.</text>
</comment>
<evidence type="ECO:0000313" key="3">
    <source>
        <dbReference type="Proteomes" id="UP001597419"/>
    </source>
</evidence>
<organism evidence="2 3">
    <name type="scientific">Amycolatopsis samaneae</name>
    <dbReference type="NCBI Taxonomy" id="664691"/>
    <lineage>
        <taxon>Bacteria</taxon>
        <taxon>Bacillati</taxon>
        <taxon>Actinomycetota</taxon>
        <taxon>Actinomycetes</taxon>
        <taxon>Pseudonocardiales</taxon>
        <taxon>Pseudonocardiaceae</taxon>
        <taxon>Amycolatopsis</taxon>
    </lineage>
</organism>
<accession>A0ABW5GNB1</accession>